<evidence type="ECO:0000256" key="2">
    <source>
        <dbReference type="ARBA" id="ARBA00023002"/>
    </source>
</evidence>
<dbReference type="Pfam" id="PF01408">
    <property type="entry name" value="GFO_IDH_MocA"/>
    <property type="match status" value="1"/>
</dbReference>
<comment type="similarity">
    <text evidence="1">Belongs to the Gfo/Idh/MocA family.</text>
</comment>
<dbReference type="GO" id="GO:0006740">
    <property type="term" value="P:NADPH regeneration"/>
    <property type="evidence" value="ECO:0007669"/>
    <property type="project" value="TreeGrafter"/>
</dbReference>
<dbReference type="GO" id="GO:0016491">
    <property type="term" value="F:oxidoreductase activity"/>
    <property type="evidence" value="ECO:0007669"/>
    <property type="project" value="UniProtKB-KW"/>
</dbReference>
<dbReference type="SUPFAM" id="SSF51735">
    <property type="entry name" value="NAD(P)-binding Rossmann-fold domains"/>
    <property type="match status" value="1"/>
</dbReference>
<protein>
    <submittedName>
        <fullName evidence="5">Inositol 2-dehydrogenase</fullName>
    </submittedName>
</protein>
<dbReference type="EMBL" id="PYUC01000002">
    <property type="protein sequence ID" value="PTB22130.1"/>
    <property type="molecule type" value="Genomic_DNA"/>
</dbReference>
<dbReference type="GO" id="GO:0005737">
    <property type="term" value="C:cytoplasm"/>
    <property type="evidence" value="ECO:0007669"/>
    <property type="project" value="TreeGrafter"/>
</dbReference>
<sequence>MTEKGHGAMDVVVFGAGRIGRIHAGNLARQPGVRLKYVVDVNRQAAEALAREHGAEAVEADVALADRGVGASVVCSSTDTHADLIERSAAVGKHIFCEKPVDLTVARAQACAQAVERAGVVCMIGFQRRFDPTFAAVKARLDAGEIGTPEMLVVTSRDPGAPPVEYIKRSGGIFKDMLIHDFDIFRWILDDEAETIHATGSCLTDPSIAEAGDVDSTAVTIRTKRGRLCQINTTRRAAYGYDQRFEVLGSGGMLQAGNVRPTEVTAFSAKAVSTDVPEPFFLERYRAAYAHEIAHFFEAVTRGTPVRTTIADGVKALELAEAATRSWREGRAVRIGEEA</sequence>
<evidence type="ECO:0000313" key="5">
    <source>
        <dbReference type="EMBL" id="PTB22130.1"/>
    </source>
</evidence>
<dbReference type="InterPro" id="IPR004104">
    <property type="entry name" value="Gfo/Idh/MocA-like_OxRdtase_C"/>
</dbReference>
<dbReference type="Pfam" id="PF02894">
    <property type="entry name" value="GFO_IDH_MocA_C"/>
    <property type="match status" value="1"/>
</dbReference>
<evidence type="ECO:0000256" key="1">
    <source>
        <dbReference type="ARBA" id="ARBA00010928"/>
    </source>
</evidence>
<dbReference type="Gene3D" id="3.30.360.10">
    <property type="entry name" value="Dihydrodipicolinate Reductase, domain 2"/>
    <property type="match status" value="1"/>
</dbReference>
<keyword evidence="2" id="KW-0560">Oxidoreductase</keyword>
<feature type="domain" description="Gfo/Idh/MocA-like oxidoreductase N-terminal" evidence="3">
    <location>
        <begin position="10"/>
        <end position="126"/>
    </location>
</feature>
<proteinExistence type="inferred from homology"/>
<reference evidence="5 6" key="1">
    <citation type="submission" date="2018-03" db="EMBL/GenBank/DDBJ databases">
        <title>Whole genome analyses suggest that Burkholderia sensu lato contains two further novel genera in the rhizoxinica-symbiotica group Mycetohabitans gen. nov., and Trinickia gen. nov.: implications for the evolution of diazotrophy and nodulation in the Burkholderiaceae.</title>
        <authorList>
            <person name="Estrada De Los Santos P."/>
            <person name="Palmer M."/>
            <person name="Chavez-Ramirez B."/>
            <person name="Steenkamp E.T."/>
            <person name="Hirsch A.M."/>
            <person name="Manyaka P."/>
            <person name="Maluk M."/>
            <person name="Lafos M."/>
            <person name="Crook M."/>
            <person name="Gross E."/>
            <person name="Simon M.F."/>
            <person name="Bueno Dos Reis Junior F."/>
            <person name="Poole P.S."/>
            <person name="Venter S.N."/>
            <person name="James E.K."/>
        </authorList>
    </citation>
    <scope>NUCLEOTIDE SEQUENCE [LARGE SCALE GENOMIC DNA]</scope>
    <source>
        <strain evidence="5 6">JPY-366</strain>
    </source>
</reference>
<accession>A0A2T3Y036</accession>
<name>A0A2T3Y036_9BURK</name>
<evidence type="ECO:0000259" key="4">
    <source>
        <dbReference type="Pfam" id="PF02894"/>
    </source>
</evidence>
<comment type="caution">
    <text evidence="5">The sequence shown here is derived from an EMBL/GenBank/DDBJ whole genome shotgun (WGS) entry which is preliminary data.</text>
</comment>
<dbReference type="PANTHER" id="PTHR42840:SF3">
    <property type="entry name" value="BINDING ROSSMANN FOLD OXIDOREDUCTASE, PUTATIVE (AFU_ORTHOLOGUE AFUA_2G10240)-RELATED"/>
    <property type="match status" value="1"/>
</dbReference>
<dbReference type="InterPro" id="IPR000683">
    <property type="entry name" value="Gfo/Idh/MocA-like_OxRdtase_N"/>
</dbReference>
<feature type="domain" description="Gfo/Idh/MocA-like oxidoreductase C-terminal" evidence="4">
    <location>
        <begin position="138"/>
        <end position="334"/>
    </location>
</feature>
<evidence type="ECO:0000313" key="6">
    <source>
        <dbReference type="Proteomes" id="UP000240638"/>
    </source>
</evidence>
<evidence type="ECO:0000259" key="3">
    <source>
        <dbReference type="Pfam" id="PF01408"/>
    </source>
</evidence>
<dbReference type="AlphaFoldDB" id="A0A2T3Y036"/>
<dbReference type="InterPro" id="IPR030827">
    <property type="entry name" value="Myo_inos_IolG"/>
</dbReference>
<organism evidence="5 6">
    <name type="scientific">Trinickia symbiotica</name>
    <dbReference type="NCBI Taxonomy" id="863227"/>
    <lineage>
        <taxon>Bacteria</taxon>
        <taxon>Pseudomonadati</taxon>
        <taxon>Pseudomonadota</taxon>
        <taxon>Betaproteobacteria</taxon>
        <taxon>Burkholderiales</taxon>
        <taxon>Burkholderiaceae</taxon>
        <taxon>Trinickia</taxon>
    </lineage>
</organism>
<dbReference type="Gene3D" id="3.40.50.720">
    <property type="entry name" value="NAD(P)-binding Rossmann-like Domain"/>
    <property type="match status" value="1"/>
</dbReference>
<dbReference type="Proteomes" id="UP000240638">
    <property type="component" value="Unassembled WGS sequence"/>
</dbReference>
<dbReference type="NCBIfam" id="TIGR04380">
    <property type="entry name" value="myo_inos_iolG"/>
    <property type="match status" value="1"/>
</dbReference>
<dbReference type="InterPro" id="IPR036291">
    <property type="entry name" value="NAD(P)-bd_dom_sf"/>
</dbReference>
<gene>
    <name evidence="5" type="primary">iolG</name>
    <name evidence="5" type="ORF">C9I57_05965</name>
</gene>
<dbReference type="RefSeq" id="WP_107149686.1">
    <property type="nucleotide sequence ID" value="NZ_PYUC01000002.1"/>
</dbReference>
<dbReference type="SUPFAM" id="SSF55347">
    <property type="entry name" value="Glyceraldehyde-3-phosphate dehydrogenase-like, C-terminal domain"/>
    <property type="match status" value="1"/>
</dbReference>
<dbReference type="PANTHER" id="PTHR42840">
    <property type="entry name" value="NAD(P)-BINDING ROSSMANN-FOLD SUPERFAMILY PROTEIN-RELATED"/>
    <property type="match status" value="1"/>
</dbReference>
<dbReference type="GO" id="GO:0000166">
    <property type="term" value="F:nucleotide binding"/>
    <property type="evidence" value="ECO:0007669"/>
    <property type="project" value="InterPro"/>
</dbReference>